<dbReference type="SMART" id="SM00409">
    <property type="entry name" value="IG"/>
    <property type="match status" value="5"/>
</dbReference>
<dbReference type="Proteomes" id="UP001295444">
    <property type="component" value="Chromosome 10"/>
</dbReference>
<keyword evidence="8" id="KW-0393">Immunoglobulin domain</keyword>
<keyword evidence="2 10" id="KW-0812">Transmembrane</keyword>
<dbReference type="InterPro" id="IPR003599">
    <property type="entry name" value="Ig_sub"/>
</dbReference>
<evidence type="ECO:0000256" key="10">
    <source>
        <dbReference type="SAM" id="Phobius"/>
    </source>
</evidence>
<keyword evidence="7" id="KW-0325">Glycoprotein</keyword>
<evidence type="ECO:0000259" key="11">
    <source>
        <dbReference type="PROSITE" id="PS50835"/>
    </source>
</evidence>
<feature type="domain" description="Ig-like" evidence="11">
    <location>
        <begin position="368"/>
        <end position="451"/>
    </location>
</feature>
<protein>
    <submittedName>
        <fullName evidence="12">Cell surface glyco MUC18</fullName>
    </submittedName>
</protein>
<dbReference type="InterPro" id="IPR013162">
    <property type="entry name" value="CD80_C2-set"/>
</dbReference>
<feature type="transmembrane region" description="Helical" evidence="10">
    <location>
        <begin position="517"/>
        <end position="540"/>
    </location>
</feature>
<evidence type="ECO:0000256" key="6">
    <source>
        <dbReference type="ARBA" id="ARBA00023157"/>
    </source>
</evidence>
<evidence type="ECO:0000256" key="3">
    <source>
        <dbReference type="ARBA" id="ARBA00022737"/>
    </source>
</evidence>
<feature type="region of interest" description="Disordered" evidence="9">
    <location>
        <begin position="568"/>
        <end position="600"/>
    </location>
</feature>
<comment type="subcellular location">
    <subcellularLocation>
        <location evidence="1">Membrane</location>
        <topology evidence="1">Single-pass type I membrane protein</topology>
    </subcellularLocation>
</comment>
<keyword evidence="5 10" id="KW-0472">Membrane</keyword>
<dbReference type="Pfam" id="PF07686">
    <property type="entry name" value="V-set"/>
    <property type="match status" value="1"/>
</dbReference>
<name>A0AAD1T9K2_PELCU</name>
<dbReference type="PANTHER" id="PTHR11973">
    <property type="entry name" value="CELL SURFACE GLYCOPROTEIN MUC18-RELATED"/>
    <property type="match status" value="1"/>
</dbReference>
<dbReference type="GO" id="GO:0005055">
    <property type="term" value="F:laminin receptor activity"/>
    <property type="evidence" value="ECO:0007669"/>
    <property type="project" value="TreeGrafter"/>
</dbReference>
<dbReference type="Gene3D" id="2.60.40.10">
    <property type="entry name" value="Immunoglobulins"/>
    <property type="match status" value="5"/>
</dbReference>
<evidence type="ECO:0000256" key="1">
    <source>
        <dbReference type="ARBA" id="ARBA00004479"/>
    </source>
</evidence>
<dbReference type="CDD" id="cd00096">
    <property type="entry name" value="Ig"/>
    <property type="match status" value="2"/>
</dbReference>
<keyword evidence="6" id="KW-1015">Disulfide bond</keyword>
<dbReference type="PROSITE" id="PS50835">
    <property type="entry name" value="IG_LIKE"/>
    <property type="match status" value="4"/>
</dbReference>
<dbReference type="Pfam" id="PF08205">
    <property type="entry name" value="C2-set_2"/>
    <property type="match status" value="1"/>
</dbReference>
<organism evidence="12 13">
    <name type="scientific">Pelobates cultripes</name>
    <name type="common">Western spadefoot toad</name>
    <dbReference type="NCBI Taxonomy" id="61616"/>
    <lineage>
        <taxon>Eukaryota</taxon>
        <taxon>Metazoa</taxon>
        <taxon>Chordata</taxon>
        <taxon>Craniata</taxon>
        <taxon>Vertebrata</taxon>
        <taxon>Euteleostomi</taxon>
        <taxon>Amphibia</taxon>
        <taxon>Batrachia</taxon>
        <taxon>Anura</taxon>
        <taxon>Pelobatoidea</taxon>
        <taxon>Pelobatidae</taxon>
        <taxon>Pelobates</taxon>
    </lineage>
</organism>
<reference evidence="12" key="1">
    <citation type="submission" date="2022-03" db="EMBL/GenBank/DDBJ databases">
        <authorList>
            <person name="Alioto T."/>
            <person name="Alioto T."/>
            <person name="Gomez Garrido J."/>
        </authorList>
    </citation>
    <scope>NUCLEOTIDE SEQUENCE</scope>
</reference>
<dbReference type="InterPro" id="IPR013106">
    <property type="entry name" value="Ig_V-set"/>
</dbReference>
<keyword evidence="3" id="KW-0677">Repeat</keyword>
<dbReference type="GO" id="GO:0005886">
    <property type="term" value="C:plasma membrane"/>
    <property type="evidence" value="ECO:0007669"/>
    <property type="project" value="TreeGrafter"/>
</dbReference>
<dbReference type="SMART" id="SM00408">
    <property type="entry name" value="IGc2"/>
    <property type="match status" value="4"/>
</dbReference>
<feature type="domain" description="Ig-like" evidence="11">
    <location>
        <begin position="190"/>
        <end position="275"/>
    </location>
</feature>
<evidence type="ECO:0000256" key="4">
    <source>
        <dbReference type="ARBA" id="ARBA00022989"/>
    </source>
</evidence>
<evidence type="ECO:0000256" key="7">
    <source>
        <dbReference type="ARBA" id="ARBA00023180"/>
    </source>
</evidence>
<evidence type="ECO:0000313" key="13">
    <source>
        <dbReference type="Proteomes" id="UP001295444"/>
    </source>
</evidence>
<evidence type="ECO:0000256" key="8">
    <source>
        <dbReference type="ARBA" id="ARBA00023319"/>
    </source>
</evidence>
<dbReference type="InterPro" id="IPR036179">
    <property type="entry name" value="Ig-like_dom_sf"/>
</dbReference>
<feature type="compositionally biased region" description="Basic and acidic residues" evidence="9">
    <location>
        <begin position="584"/>
        <end position="600"/>
    </location>
</feature>
<dbReference type="EMBL" id="OW240921">
    <property type="protein sequence ID" value="CAH2319515.1"/>
    <property type="molecule type" value="Genomic_DNA"/>
</dbReference>
<accession>A0AAD1T9K2</accession>
<keyword evidence="4 10" id="KW-1133">Transmembrane helix</keyword>
<dbReference type="InterPro" id="IPR007110">
    <property type="entry name" value="Ig-like_dom"/>
</dbReference>
<keyword evidence="13" id="KW-1185">Reference proteome</keyword>
<dbReference type="PANTHER" id="PTHR11973:SF18">
    <property type="entry name" value="CELL SURFACE GLYCOPROTEIN MUC18"/>
    <property type="match status" value="1"/>
</dbReference>
<evidence type="ECO:0000256" key="5">
    <source>
        <dbReference type="ARBA" id="ARBA00023136"/>
    </source>
</evidence>
<dbReference type="AlphaFoldDB" id="A0AAD1T9K2"/>
<dbReference type="InterPro" id="IPR013783">
    <property type="entry name" value="Ig-like_fold"/>
</dbReference>
<gene>
    <name evidence="12" type="ORF">PECUL_23A043063</name>
</gene>
<proteinExistence type="predicted"/>
<sequence>MKHAQTYHVEKNGVQKIITIGPHGTVKEDSELKERVNLENVTLIISGVRVQDERTYICQVEKSSVDITESKVHLRVYKAPEFPEIKLPTAGLPVNEKAEVATCESKNGFPAPNIAWYKNGFPLQRDHDGVEVSYQHTQESSGLFTVMSILNMQVVQSDNDAVLYCEVSYHVPGGDFMMESKKENLTVYYPNTKVTLYKEKPSGSVKEGDTVELRCVGDGNPQPEITISKKDTDGSSLVEQPSLILENVQRGASGGYVCTGIDYSDGYHEASAEIELHVHYLDPPIFSEKSPLLVNLGDHLSVSCEVNGSSKAEIVWQKNGKDYFHGTLLNLDEVGYDISGNYTCFVHLIDVPELNVTNNLEIVVAGKPDVSVSSKVLSVKENELVTVTCTAIGYPAADITWSINGSVDGNIDELEVTSELTFRVTQDLVNTSISCVATNLYGSSEEEIQLEQSAEMTDSTVIPVIDLVTTAVPDSDSDLVPTAVPDSVSDLVTTAVAVSGSEENVIQETTRAGSHGVIIVVVIVCILLLAILGAVLYFLYKKGRISCGRSGKQDITKPGEKEHIVVEMKPDSPAEESVLLPGSQEKKPPGDQEKYMDIRN</sequence>
<dbReference type="InterPro" id="IPR051116">
    <property type="entry name" value="Surface_Rcpt/Adhesion_Mol"/>
</dbReference>
<evidence type="ECO:0000313" key="12">
    <source>
        <dbReference type="EMBL" id="CAH2319515.1"/>
    </source>
</evidence>
<evidence type="ECO:0000256" key="2">
    <source>
        <dbReference type="ARBA" id="ARBA00022692"/>
    </source>
</evidence>
<dbReference type="Pfam" id="PF13927">
    <property type="entry name" value="Ig_3"/>
    <property type="match status" value="3"/>
</dbReference>
<feature type="domain" description="Ig-like" evidence="11">
    <location>
        <begin position="283"/>
        <end position="357"/>
    </location>
</feature>
<evidence type="ECO:0000256" key="9">
    <source>
        <dbReference type="SAM" id="MobiDB-lite"/>
    </source>
</evidence>
<feature type="domain" description="Ig-like" evidence="11">
    <location>
        <begin position="80"/>
        <end position="186"/>
    </location>
</feature>
<dbReference type="InterPro" id="IPR003598">
    <property type="entry name" value="Ig_sub2"/>
</dbReference>
<dbReference type="SUPFAM" id="SSF48726">
    <property type="entry name" value="Immunoglobulin"/>
    <property type="match status" value="5"/>
</dbReference>